<dbReference type="InterPro" id="IPR005467">
    <property type="entry name" value="His_kinase_dom"/>
</dbReference>
<keyword evidence="5" id="KW-0418">Kinase</keyword>
<dbReference type="SMART" id="SM00073">
    <property type="entry name" value="HPT"/>
    <property type="match status" value="1"/>
</dbReference>
<evidence type="ECO:0000256" key="6">
    <source>
        <dbReference type="ARBA" id="ARBA00023012"/>
    </source>
</evidence>
<dbReference type="PANTHER" id="PTHR43395">
    <property type="entry name" value="SENSOR HISTIDINE KINASE CHEA"/>
    <property type="match status" value="1"/>
</dbReference>
<feature type="compositionally biased region" description="Polar residues" evidence="9">
    <location>
        <begin position="191"/>
        <end position="204"/>
    </location>
</feature>
<dbReference type="RefSeq" id="WP_110189014.1">
    <property type="nucleotide sequence ID" value="NZ_CP177354.1"/>
</dbReference>
<dbReference type="Pfam" id="PF01627">
    <property type="entry name" value="Hpt"/>
    <property type="match status" value="1"/>
</dbReference>
<dbReference type="SUPFAM" id="SSF55874">
    <property type="entry name" value="ATPase domain of HSP90 chaperone/DNA topoisomerase II/histidine kinase"/>
    <property type="match status" value="1"/>
</dbReference>
<sequence length="821" mass="89244">MNPAQQALRLKLLAAFRSEAAERLNILGDVLAQAEQSATQAEVEQIFREIHSLKGAARAVSLPLIEELCHSWESLFASLRRRNVSPSAAHLQLCRQANAMLRQLLADIEAPRPAQLSGLCRQLESGQLAPAAAPGSETATAITSVMTDLKEETASSQPPATTDPEVPQTVISPVSEDAATAPGKAPEISAQGESLAQPQPGTTGLLEQNSLQQWQMRLQGLLQPPAAPPVTAEDEQRQVLRVDVSRFDGLMAVADTLQQAKLDSRQLVQDCQGLLQQLEQWRRHGQDAQAMLRQWQSGGHTPPRQASATEPQRLQELIEALRAGLASWEYQLGHMNQAMQQLARNVAGVTELMQQELQAILILPCSSVTEGMAGMVQELAETTGKAVRLQISGAELKVDKRVLDGIRTPLLHLLRNAVDHGIEAAAERQKQGKASQGNLSVRFVQDSAGRFELQVEDDGGGMNIEMLKRKALAQRLVDEEALAAMSDEAACQLAFHSGLSTSAMITDLSGRGLGLAIVREKVERLGGHVSLLSVPGRGCRFTFLLPVSLATYRVVLVQVAGHCLALPAGVVQRVLRISQEALKTIERRLSVRVGEQLLPVWPLATLLNLTSAPRERPSHWQIVLLNVGSESFGLLVDEVVGDEEVVIKPLGAQLQRVPNVLAATQLGDGRIVPILHPQDLYKTACLSGATDMPLGEQEQAALPRVLVAEDSITSRSLLKMILESAGYQVITANDGMDAWERLRQESVDLLVSDVEMPRMDGFELTARLRADRRLENLPVILVTALSRSEDRERGLEVGANAYIVKSGFDQGNLLDVVRQLV</sequence>
<gene>
    <name evidence="14" type="ORF">WH50_19645</name>
</gene>
<evidence type="ECO:0000256" key="1">
    <source>
        <dbReference type="ARBA" id="ARBA00000085"/>
    </source>
</evidence>
<accession>A0ABX5LSL4</accession>
<keyword evidence="15" id="KW-1185">Reference proteome</keyword>
<evidence type="ECO:0000259" key="13">
    <source>
        <dbReference type="PROSITE" id="PS50894"/>
    </source>
</evidence>
<dbReference type="EC" id="2.7.13.3" evidence="2"/>
<dbReference type="InterPro" id="IPR036641">
    <property type="entry name" value="HPT_dom_sf"/>
</dbReference>
<evidence type="ECO:0000259" key="11">
    <source>
        <dbReference type="PROSITE" id="PS50110"/>
    </source>
</evidence>
<keyword evidence="3 8" id="KW-0597">Phosphoprotein</keyword>
<dbReference type="SMART" id="SM00260">
    <property type="entry name" value="CheW"/>
    <property type="match status" value="1"/>
</dbReference>
<dbReference type="InterPro" id="IPR002545">
    <property type="entry name" value="CheW-lke_dom"/>
</dbReference>
<feature type="region of interest" description="Disordered" evidence="9">
    <location>
        <begin position="176"/>
        <end position="204"/>
    </location>
</feature>
<dbReference type="SUPFAM" id="SSF52172">
    <property type="entry name" value="CheY-like"/>
    <property type="match status" value="1"/>
</dbReference>
<dbReference type="PRINTS" id="PR00344">
    <property type="entry name" value="BCTRLSENSOR"/>
</dbReference>
<dbReference type="InterPro" id="IPR011006">
    <property type="entry name" value="CheY-like_superfamily"/>
</dbReference>
<dbReference type="SUPFAM" id="SSF47226">
    <property type="entry name" value="Histidine-containing phosphotransfer domain, HPT domain"/>
    <property type="match status" value="1"/>
</dbReference>
<feature type="domain" description="Response regulatory" evidence="11">
    <location>
        <begin position="704"/>
        <end position="820"/>
    </location>
</feature>
<feature type="domain" description="CheW-like" evidence="12">
    <location>
        <begin position="551"/>
        <end position="686"/>
    </location>
</feature>
<dbReference type="Pfam" id="PF02518">
    <property type="entry name" value="HATPase_c"/>
    <property type="match status" value="1"/>
</dbReference>
<dbReference type="SMART" id="SM00387">
    <property type="entry name" value="HATPase_c"/>
    <property type="match status" value="1"/>
</dbReference>
<dbReference type="Pfam" id="PF00072">
    <property type="entry name" value="Response_reg"/>
    <property type="match status" value="1"/>
</dbReference>
<keyword evidence="6" id="KW-0902">Two-component regulatory system</keyword>
<dbReference type="InterPro" id="IPR004358">
    <property type="entry name" value="Sig_transdc_His_kin-like_C"/>
</dbReference>
<dbReference type="Gene3D" id="2.30.30.40">
    <property type="entry name" value="SH3 Domains"/>
    <property type="match status" value="1"/>
</dbReference>
<dbReference type="InterPro" id="IPR003594">
    <property type="entry name" value="HATPase_dom"/>
</dbReference>
<evidence type="ECO:0000256" key="8">
    <source>
        <dbReference type="PROSITE-ProRule" id="PRU00169"/>
    </source>
</evidence>
<evidence type="ECO:0000313" key="14">
    <source>
        <dbReference type="EMBL" id="PXF29629.1"/>
    </source>
</evidence>
<feature type="domain" description="HPt" evidence="13">
    <location>
        <begin position="5"/>
        <end position="111"/>
    </location>
</feature>
<dbReference type="SUPFAM" id="SSF50341">
    <property type="entry name" value="CheW-like"/>
    <property type="match status" value="1"/>
</dbReference>
<dbReference type="InterPro" id="IPR036061">
    <property type="entry name" value="CheW-like_dom_sf"/>
</dbReference>
<evidence type="ECO:0000256" key="4">
    <source>
        <dbReference type="ARBA" id="ARBA00022679"/>
    </source>
</evidence>
<evidence type="ECO:0000259" key="10">
    <source>
        <dbReference type="PROSITE" id="PS50109"/>
    </source>
</evidence>
<dbReference type="SMART" id="SM00448">
    <property type="entry name" value="REC"/>
    <property type="match status" value="1"/>
</dbReference>
<dbReference type="Proteomes" id="UP000248090">
    <property type="component" value="Unassembled WGS sequence"/>
</dbReference>
<evidence type="ECO:0000256" key="3">
    <source>
        <dbReference type="ARBA" id="ARBA00022553"/>
    </source>
</evidence>
<dbReference type="Gene3D" id="1.20.120.160">
    <property type="entry name" value="HPT domain"/>
    <property type="match status" value="1"/>
</dbReference>
<evidence type="ECO:0000256" key="9">
    <source>
        <dbReference type="SAM" id="MobiDB-lite"/>
    </source>
</evidence>
<dbReference type="PROSITE" id="PS50109">
    <property type="entry name" value="HIS_KIN"/>
    <property type="match status" value="1"/>
</dbReference>
<dbReference type="InterPro" id="IPR036890">
    <property type="entry name" value="HATPase_C_sf"/>
</dbReference>
<dbReference type="PANTHER" id="PTHR43395:SF1">
    <property type="entry name" value="CHEMOTAXIS PROTEIN CHEA"/>
    <property type="match status" value="1"/>
</dbReference>
<keyword evidence="4" id="KW-0808">Transferase</keyword>
<dbReference type="Gene3D" id="3.40.50.2300">
    <property type="match status" value="1"/>
</dbReference>
<feature type="domain" description="Histidine kinase" evidence="10">
    <location>
        <begin position="366"/>
        <end position="549"/>
    </location>
</feature>
<dbReference type="InterPro" id="IPR008207">
    <property type="entry name" value="Sig_transdc_His_kin_Hpt_dom"/>
</dbReference>
<comment type="catalytic activity">
    <reaction evidence="1">
        <text>ATP + protein L-histidine = ADP + protein N-phospho-L-histidine.</text>
        <dbReference type="EC" id="2.7.13.3"/>
    </reaction>
</comment>
<name>A0ABX5LSL4_9GAMM</name>
<dbReference type="EMBL" id="LAPT01000104">
    <property type="protein sequence ID" value="PXF29629.1"/>
    <property type="molecule type" value="Genomic_DNA"/>
</dbReference>
<evidence type="ECO:0000259" key="12">
    <source>
        <dbReference type="PROSITE" id="PS50851"/>
    </source>
</evidence>
<dbReference type="InterPro" id="IPR051315">
    <property type="entry name" value="Bact_Chemotaxis_CheA"/>
</dbReference>
<dbReference type="PROSITE" id="PS50110">
    <property type="entry name" value="RESPONSE_REGULATORY"/>
    <property type="match status" value="1"/>
</dbReference>
<comment type="caution">
    <text evidence="14">The sequence shown here is derived from an EMBL/GenBank/DDBJ whole genome shotgun (WGS) entry which is preliminary data.</text>
</comment>
<reference evidence="14 15" key="1">
    <citation type="submission" date="2015-03" db="EMBL/GenBank/DDBJ databases">
        <authorList>
            <person name="Krishnan R."/>
            <person name="Midha S."/>
            <person name="Patil P.B."/>
            <person name="Rameshkumar N."/>
        </authorList>
    </citation>
    <scope>NUCLEOTIDE SEQUENCE [LARGE SCALE GENOMIC DNA]</scope>
    <source>
        <strain evidence="14 15">L1E11</strain>
    </source>
</reference>
<dbReference type="PROSITE" id="PS50851">
    <property type="entry name" value="CHEW"/>
    <property type="match status" value="1"/>
</dbReference>
<protein>
    <recommendedName>
        <fullName evidence="2">histidine kinase</fullName>
        <ecNumber evidence="2">2.7.13.3</ecNumber>
    </recommendedName>
</protein>
<dbReference type="InterPro" id="IPR001789">
    <property type="entry name" value="Sig_transdc_resp-reg_receiver"/>
</dbReference>
<evidence type="ECO:0000256" key="7">
    <source>
        <dbReference type="PROSITE-ProRule" id="PRU00110"/>
    </source>
</evidence>
<organism evidence="14 15">
    <name type="scientific">Pokkaliibacter plantistimulans</name>
    <dbReference type="NCBI Taxonomy" id="1635171"/>
    <lineage>
        <taxon>Bacteria</taxon>
        <taxon>Pseudomonadati</taxon>
        <taxon>Pseudomonadota</taxon>
        <taxon>Gammaproteobacteria</taxon>
        <taxon>Oceanospirillales</taxon>
        <taxon>Balneatrichaceae</taxon>
        <taxon>Pokkaliibacter</taxon>
    </lineage>
</organism>
<dbReference type="PROSITE" id="PS50894">
    <property type="entry name" value="HPT"/>
    <property type="match status" value="1"/>
</dbReference>
<dbReference type="CDD" id="cd00088">
    <property type="entry name" value="HPT"/>
    <property type="match status" value="1"/>
</dbReference>
<proteinExistence type="predicted"/>
<feature type="modified residue" description="4-aspartylphosphate" evidence="8">
    <location>
        <position position="753"/>
    </location>
</feature>
<dbReference type="Gene3D" id="3.30.565.10">
    <property type="entry name" value="Histidine kinase-like ATPase, C-terminal domain"/>
    <property type="match status" value="1"/>
</dbReference>
<evidence type="ECO:0000256" key="5">
    <source>
        <dbReference type="ARBA" id="ARBA00022777"/>
    </source>
</evidence>
<evidence type="ECO:0000256" key="2">
    <source>
        <dbReference type="ARBA" id="ARBA00012438"/>
    </source>
</evidence>
<evidence type="ECO:0000313" key="15">
    <source>
        <dbReference type="Proteomes" id="UP000248090"/>
    </source>
</evidence>
<feature type="modified residue" description="Phosphohistidine" evidence="7">
    <location>
        <position position="51"/>
    </location>
</feature>
<dbReference type="Pfam" id="PF01584">
    <property type="entry name" value="CheW"/>
    <property type="match status" value="1"/>
</dbReference>